<evidence type="ECO:0000256" key="6">
    <source>
        <dbReference type="ARBA" id="ARBA00023136"/>
    </source>
</evidence>
<dbReference type="GO" id="GO:0030117">
    <property type="term" value="C:membrane coat"/>
    <property type="evidence" value="ECO:0007669"/>
    <property type="project" value="InterPro"/>
</dbReference>
<dbReference type="Gene3D" id="1.25.10.10">
    <property type="entry name" value="Leucine-rich Repeat Variant"/>
    <property type="match status" value="1"/>
</dbReference>
<organism evidence="9 10">
    <name type="scientific">Naegleria fowleri</name>
    <name type="common">Brain eating amoeba</name>
    <dbReference type="NCBI Taxonomy" id="5763"/>
    <lineage>
        <taxon>Eukaryota</taxon>
        <taxon>Discoba</taxon>
        <taxon>Heterolobosea</taxon>
        <taxon>Tetramitia</taxon>
        <taxon>Eutetramitia</taxon>
        <taxon>Vahlkampfiidae</taxon>
        <taxon>Naegleria</taxon>
    </lineage>
</organism>
<dbReference type="SMART" id="SM00809">
    <property type="entry name" value="Alpha_adaptinC2"/>
    <property type="match status" value="1"/>
</dbReference>
<gene>
    <name evidence="9" type="ORF">FDP41_006966</name>
</gene>
<evidence type="ECO:0000256" key="2">
    <source>
        <dbReference type="ARBA" id="ARBA00004555"/>
    </source>
</evidence>
<dbReference type="Proteomes" id="UP000444721">
    <property type="component" value="Unassembled WGS sequence"/>
</dbReference>
<evidence type="ECO:0000259" key="8">
    <source>
        <dbReference type="PROSITE" id="PS50180"/>
    </source>
</evidence>
<dbReference type="VEuPathDB" id="AmoebaDB:NF0090980"/>
<evidence type="ECO:0000256" key="4">
    <source>
        <dbReference type="ARBA" id="ARBA00022927"/>
    </source>
</evidence>
<dbReference type="InterPro" id="IPR008153">
    <property type="entry name" value="GAE_dom"/>
</dbReference>
<dbReference type="InterPro" id="IPR008152">
    <property type="entry name" value="Clathrin_a/b/g-adaptin_app_Ig"/>
</dbReference>
<dbReference type="Pfam" id="PF02883">
    <property type="entry name" value="Alpha_adaptinC2"/>
    <property type="match status" value="1"/>
</dbReference>
<dbReference type="AlphaFoldDB" id="A0A6A5BK93"/>
<dbReference type="PROSITE" id="PS50180">
    <property type="entry name" value="GAE"/>
    <property type="match status" value="1"/>
</dbReference>
<dbReference type="GO" id="GO:0006886">
    <property type="term" value="P:intracellular protein transport"/>
    <property type="evidence" value="ECO:0007669"/>
    <property type="project" value="InterPro"/>
</dbReference>
<dbReference type="Gene3D" id="2.60.40.1230">
    <property type="match status" value="1"/>
</dbReference>
<dbReference type="PANTHER" id="PTHR22780">
    <property type="entry name" value="ADAPTIN, ALPHA/GAMMA/EPSILON"/>
    <property type="match status" value="1"/>
</dbReference>
<protein>
    <recommendedName>
        <fullName evidence="8">GAE domain-containing protein</fullName>
    </recommendedName>
</protein>
<feature type="domain" description="GAE" evidence="8">
    <location>
        <begin position="280"/>
        <end position="393"/>
    </location>
</feature>
<dbReference type="InterPro" id="IPR011989">
    <property type="entry name" value="ARM-like"/>
</dbReference>
<dbReference type="OrthoDB" id="28053at2759"/>
<dbReference type="EMBL" id="VFQX01000054">
    <property type="protein sequence ID" value="KAF0974035.1"/>
    <property type="molecule type" value="Genomic_DNA"/>
</dbReference>
<evidence type="ECO:0000256" key="7">
    <source>
        <dbReference type="SAM" id="MobiDB-lite"/>
    </source>
</evidence>
<evidence type="ECO:0000256" key="5">
    <source>
        <dbReference type="ARBA" id="ARBA00023034"/>
    </source>
</evidence>
<dbReference type="VEuPathDB" id="AmoebaDB:FDP41_006966"/>
<keyword evidence="3" id="KW-0813">Transport</keyword>
<dbReference type="GO" id="GO:0005794">
    <property type="term" value="C:Golgi apparatus"/>
    <property type="evidence" value="ECO:0007669"/>
    <property type="project" value="UniProtKB-SubCell"/>
</dbReference>
<comment type="caution">
    <text evidence="9">The sequence shown here is derived from an EMBL/GenBank/DDBJ whole genome shotgun (WGS) entry which is preliminary data.</text>
</comment>
<dbReference type="InterPro" id="IPR013041">
    <property type="entry name" value="Clathrin_app_Ig-like_sf"/>
</dbReference>
<dbReference type="InterPro" id="IPR002553">
    <property type="entry name" value="Clathrin/coatomer_adapt-like_N"/>
</dbReference>
<keyword evidence="6" id="KW-0472">Membrane</keyword>
<dbReference type="VEuPathDB" id="AmoebaDB:NfTy_073180"/>
<sequence length="393" mass="44116">MSEMKLLHFYWYAHSISRKSNGNYQKLFEVLKELIPKPNILLKQEILMQVASWCLGEYGDLIVDNEITDSEIVNLLFNLMSILPRGSVSNVKGRRVLATDPNNVIRAYVLTALLKLTKSFPSKKAEIEQFVSKYTDNVHLDLQQRACELLKISSLPDSLKENVLDKMPEFQIDSIIGQLSKDTDEKEDTEGKEEEEGEQHHPVAGRGISELLIDIQNGSLPSSTINPQESTTLIDFFTPSVDTTTSSNAKPATPSSDSHLLLDDVLSAPTLPLEALVPQKEKKVVQVYNKNNFNVRFEFKELEPNTLNVIAYFSNNNPKEAMGLDFKVAAPKYAEVTLFKATATSVLPNTTDSVSQKFKIKVVGQNQSQTTKFQSSINSFVRLVIRYLMKPAL</sequence>
<dbReference type="RefSeq" id="XP_044558748.1">
    <property type="nucleotide sequence ID" value="XM_044710658.1"/>
</dbReference>
<dbReference type="InterPro" id="IPR050840">
    <property type="entry name" value="Adaptor_Complx_Large_Subunit"/>
</dbReference>
<proteinExistence type="predicted"/>
<feature type="compositionally biased region" description="Acidic residues" evidence="7">
    <location>
        <begin position="185"/>
        <end position="197"/>
    </location>
</feature>
<name>A0A6A5BK93_NAEFO</name>
<comment type="subcellular location">
    <subcellularLocation>
        <location evidence="1">Endomembrane system</location>
    </subcellularLocation>
    <subcellularLocation>
        <location evidence="2">Golgi apparatus</location>
    </subcellularLocation>
</comment>
<feature type="region of interest" description="Disordered" evidence="7">
    <location>
        <begin position="177"/>
        <end position="204"/>
    </location>
</feature>
<keyword evidence="5" id="KW-0333">Golgi apparatus</keyword>
<evidence type="ECO:0000256" key="3">
    <source>
        <dbReference type="ARBA" id="ARBA00022448"/>
    </source>
</evidence>
<keyword evidence="10" id="KW-1185">Reference proteome</keyword>
<accession>A0A6A5BK93</accession>
<reference evidence="9 10" key="1">
    <citation type="journal article" date="2019" name="Sci. Rep.">
        <title>Nanopore sequencing improves the draft genome of the human pathogenic amoeba Naegleria fowleri.</title>
        <authorList>
            <person name="Liechti N."/>
            <person name="Schurch N."/>
            <person name="Bruggmann R."/>
            <person name="Wittwer M."/>
        </authorList>
    </citation>
    <scope>NUCLEOTIDE SEQUENCE [LARGE SCALE GENOMIC DNA]</scope>
    <source>
        <strain evidence="9 10">ATCC 30894</strain>
    </source>
</reference>
<evidence type="ECO:0000313" key="9">
    <source>
        <dbReference type="EMBL" id="KAF0974035.1"/>
    </source>
</evidence>
<dbReference type="SUPFAM" id="SSF48371">
    <property type="entry name" value="ARM repeat"/>
    <property type="match status" value="1"/>
</dbReference>
<dbReference type="InterPro" id="IPR016024">
    <property type="entry name" value="ARM-type_fold"/>
</dbReference>
<evidence type="ECO:0000313" key="10">
    <source>
        <dbReference type="Proteomes" id="UP000444721"/>
    </source>
</evidence>
<keyword evidence="4" id="KW-0653">Protein transport</keyword>
<evidence type="ECO:0000256" key="1">
    <source>
        <dbReference type="ARBA" id="ARBA00004308"/>
    </source>
</evidence>
<dbReference type="GO" id="GO:0016192">
    <property type="term" value="P:vesicle-mediated transport"/>
    <property type="evidence" value="ECO:0007669"/>
    <property type="project" value="InterPro"/>
</dbReference>
<dbReference type="Pfam" id="PF01602">
    <property type="entry name" value="Adaptin_N"/>
    <property type="match status" value="1"/>
</dbReference>
<dbReference type="SUPFAM" id="SSF49348">
    <property type="entry name" value="Clathrin adaptor appendage domain"/>
    <property type="match status" value="1"/>
</dbReference>
<dbReference type="GeneID" id="68114184"/>